<keyword evidence="3" id="KW-1185">Reference proteome</keyword>
<sequence>MEYKDISSVRKVEEDLLLLMRDRTEFSSERKISDELGVSRSVIRSAIHRLESNNELIRVDGKLRANKTISINMLGSGSMSEELQMDNQDVEVVQLSRGLVNYPSTKIKRFFDGKKGSKLIRIERIRKNEGVPISYEIAYVNNSCFPKLLSSDFEKGSLYKTLEKYYSVKVAYGREEISCVKADEKKSQILGIPLDFPLFKVSSYNFDADDNPIEHTDQFLSGSKFQYILHATNIFDYKEDLD</sequence>
<proteinExistence type="predicted"/>
<dbReference type="AlphaFoldDB" id="A0A7L7L0R3"/>
<dbReference type="InterPro" id="IPR050679">
    <property type="entry name" value="Bact_HTH_transcr_reg"/>
</dbReference>
<dbReference type="GO" id="GO:0045892">
    <property type="term" value="P:negative regulation of DNA-templated transcription"/>
    <property type="evidence" value="ECO:0007669"/>
    <property type="project" value="TreeGrafter"/>
</dbReference>
<dbReference type="Gene3D" id="3.40.1410.10">
    <property type="entry name" value="Chorismate lyase-like"/>
    <property type="match status" value="1"/>
</dbReference>
<dbReference type="InterPro" id="IPR036388">
    <property type="entry name" value="WH-like_DNA-bd_sf"/>
</dbReference>
<reference evidence="2 3" key="1">
    <citation type="submission" date="2020-02" db="EMBL/GenBank/DDBJ databases">
        <title>Complete Genome Sequence of Lactobacillus sp. NFFJ11 Isolated from animal feed.</title>
        <authorList>
            <person name="Jung J.Y."/>
        </authorList>
    </citation>
    <scope>NUCLEOTIDE SEQUENCE [LARGE SCALE GENOMIC DNA]</scope>
    <source>
        <strain evidence="2 3">NFFJ11</strain>
    </source>
</reference>
<dbReference type="RefSeq" id="WP_182082752.1">
    <property type="nucleotide sequence ID" value="NZ_CP049366.1"/>
</dbReference>
<dbReference type="InterPro" id="IPR011663">
    <property type="entry name" value="UTRA"/>
</dbReference>
<dbReference type="PANTHER" id="PTHR44846:SF17">
    <property type="entry name" value="GNTR-FAMILY TRANSCRIPTIONAL REGULATOR"/>
    <property type="match status" value="1"/>
</dbReference>
<dbReference type="GO" id="GO:0003677">
    <property type="term" value="F:DNA binding"/>
    <property type="evidence" value="ECO:0007669"/>
    <property type="project" value="InterPro"/>
</dbReference>
<dbReference type="Proteomes" id="UP000514410">
    <property type="component" value="Chromosome"/>
</dbReference>
<evidence type="ECO:0000313" key="2">
    <source>
        <dbReference type="EMBL" id="QMT84964.1"/>
    </source>
</evidence>
<dbReference type="SMART" id="SM00866">
    <property type="entry name" value="UTRA"/>
    <property type="match status" value="1"/>
</dbReference>
<dbReference type="KEGG" id="cpab:G6534_10180"/>
<dbReference type="PANTHER" id="PTHR44846">
    <property type="entry name" value="MANNOSYL-D-GLYCERATE TRANSPORT/METABOLISM SYSTEM REPRESSOR MNGR-RELATED"/>
    <property type="match status" value="1"/>
</dbReference>
<dbReference type="SUPFAM" id="SSF46785">
    <property type="entry name" value="Winged helix' DNA-binding domain"/>
    <property type="match status" value="1"/>
</dbReference>
<dbReference type="InterPro" id="IPR036390">
    <property type="entry name" value="WH_DNA-bd_sf"/>
</dbReference>
<organism evidence="2 3">
    <name type="scientific">Companilactobacillus pabuli</name>
    <dbReference type="NCBI Taxonomy" id="2714036"/>
    <lineage>
        <taxon>Bacteria</taxon>
        <taxon>Bacillati</taxon>
        <taxon>Bacillota</taxon>
        <taxon>Bacilli</taxon>
        <taxon>Lactobacillales</taxon>
        <taxon>Lactobacillaceae</taxon>
        <taxon>Companilactobacillus</taxon>
    </lineage>
</organism>
<dbReference type="Pfam" id="PF07702">
    <property type="entry name" value="UTRA"/>
    <property type="match status" value="1"/>
</dbReference>
<dbReference type="InterPro" id="IPR028978">
    <property type="entry name" value="Chorismate_lyase_/UTRA_dom_sf"/>
</dbReference>
<dbReference type="Gene3D" id="1.10.10.10">
    <property type="entry name" value="Winged helix-like DNA-binding domain superfamily/Winged helix DNA-binding domain"/>
    <property type="match status" value="1"/>
</dbReference>
<dbReference type="EMBL" id="CP049366">
    <property type="protein sequence ID" value="QMT84964.1"/>
    <property type="molecule type" value="Genomic_DNA"/>
</dbReference>
<protein>
    <submittedName>
        <fullName evidence="2">GntR family transcriptional regulator</fullName>
    </submittedName>
</protein>
<evidence type="ECO:0000259" key="1">
    <source>
        <dbReference type="SMART" id="SM00866"/>
    </source>
</evidence>
<dbReference type="SUPFAM" id="SSF64288">
    <property type="entry name" value="Chorismate lyase-like"/>
    <property type="match status" value="1"/>
</dbReference>
<feature type="domain" description="UbiC transcription regulator-associated" evidence="1">
    <location>
        <begin position="85"/>
        <end position="226"/>
    </location>
</feature>
<name>A0A7L7L0R3_9LACO</name>
<accession>A0A7L7L0R3</accession>
<gene>
    <name evidence="2" type="ORF">G6534_10180</name>
</gene>
<evidence type="ECO:0000313" key="3">
    <source>
        <dbReference type="Proteomes" id="UP000514410"/>
    </source>
</evidence>